<feature type="transmembrane region" description="Helical" evidence="6">
    <location>
        <begin position="196"/>
        <end position="221"/>
    </location>
</feature>
<dbReference type="OrthoDB" id="9786493at2"/>
<keyword evidence="3 6" id="KW-1133">Transmembrane helix</keyword>
<evidence type="ECO:0000256" key="6">
    <source>
        <dbReference type="SAM" id="Phobius"/>
    </source>
</evidence>
<dbReference type="EMBL" id="FNFV01000011">
    <property type="protein sequence ID" value="SDL09147.1"/>
    <property type="molecule type" value="Genomic_DNA"/>
</dbReference>
<feature type="transmembrane region" description="Helical" evidence="6">
    <location>
        <begin position="151"/>
        <end position="175"/>
    </location>
</feature>
<organism evidence="7 8">
    <name type="scientific">Meinhardsimonia xiamenensis</name>
    <dbReference type="NCBI Taxonomy" id="990712"/>
    <lineage>
        <taxon>Bacteria</taxon>
        <taxon>Pseudomonadati</taxon>
        <taxon>Pseudomonadota</taxon>
        <taxon>Alphaproteobacteria</taxon>
        <taxon>Rhodobacterales</taxon>
        <taxon>Paracoccaceae</taxon>
        <taxon>Meinhardsimonia</taxon>
    </lineage>
</organism>
<accession>A0A1G9H8F9</accession>
<name>A0A1G9H8F9_9RHOB</name>
<feature type="transmembrane region" description="Helical" evidence="6">
    <location>
        <begin position="106"/>
        <end position="131"/>
    </location>
</feature>
<dbReference type="InterPro" id="IPR023271">
    <property type="entry name" value="Aquaporin-like"/>
</dbReference>
<dbReference type="Gene3D" id="1.20.1080.10">
    <property type="entry name" value="Glycerol uptake facilitator protein"/>
    <property type="match status" value="1"/>
</dbReference>
<comment type="similarity">
    <text evidence="5">Belongs to the FNT transporter (TC 1.A.16) family.</text>
</comment>
<feature type="transmembrane region" description="Helical" evidence="6">
    <location>
        <begin position="32"/>
        <end position="51"/>
    </location>
</feature>
<evidence type="ECO:0000313" key="7">
    <source>
        <dbReference type="EMBL" id="SDL09147.1"/>
    </source>
</evidence>
<keyword evidence="8" id="KW-1185">Reference proteome</keyword>
<evidence type="ECO:0000256" key="2">
    <source>
        <dbReference type="ARBA" id="ARBA00022692"/>
    </source>
</evidence>
<dbReference type="Pfam" id="PF01226">
    <property type="entry name" value="Form_Nir_trans"/>
    <property type="match status" value="1"/>
</dbReference>
<dbReference type="GO" id="GO:0015499">
    <property type="term" value="F:formate transmembrane transporter activity"/>
    <property type="evidence" value="ECO:0007669"/>
    <property type="project" value="TreeGrafter"/>
</dbReference>
<evidence type="ECO:0000256" key="4">
    <source>
        <dbReference type="ARBA" id="ARBA00023136"/>
    </source>
</evidence>
<evidence type="ECO:0000256" key="5">
    <source>
        <dbReference type="ARBA" id="ARBA00049660"/>
    </source>
</evidence>
<feature type="transmembrane region" description="Helical" evidence="6">
    <location>
        <begin position="57"/>
        <end position="85"/>
    </location>
</feature>
<dbReference type="RefSeq" id="WP_092501312.1">
    <property type="nucleotide sequence ID" value="NZ_FNFV01000011.1"/>
</dbReference>
<keyword evidence="2 6" id="KW-0812">Transmembrane</keyword>
<dbReference type="PANTHER" id="PTHR30520:SF6">
    <property type="entry name" value="FORMATE_NITRATE FAMILY TRANSPORTER (EUROFUNG)"/>
    <property type="match status" value="1"/>
</dbReference>
<dbReference type="GO" id="GO:0005886">
    <property type="term" value="C:plasma membrane"/>
    <property type="evidence" value="ECO:0007669"/>
    <property type="project" value="TreeGrafter"/>
</dbReference>
<dbReference type="PANTHER" id="PTHR30520">
    <property type="entry name" value="FORMATE TRANSPORTER-RELATED"/>
    <property type="match status" value="1"/>
</dbReference>
<reference evidence="8" key="1">
    <citation type="submission" date="2016-10" db="EMBL/GenBank/DDBJ databases">
        <authorList>
            <person name="Varghese N."/>
            <person name="Submissions S."/>
        </authorList>
    </citation>
    <scope>NUCLEOTIDE SEQUENCE [LARGE SCALE GENOMIC DNA]</scope>
    <source>
        <strain evidence="8">CGMCC 1.10789</strain>
    </source>
</reference>
<dbReference type="InterPro" id="IPR000292">
    <property type="entry name" value="For/NO2_transpt"/>
</dbReference>
<comment type="subcellular location">
    <subcellularLocation>
        <location evidence="1">Membrane</location>
        <topology evidence="1">Multi-pass membrane protein</topology>
    </subcellularLocation>
</comment>
<keyword evidence="4 6" id="KW-0472">Membrane</keyword>
<sequence length="290" mass="30844">MSYVPPAELARKMIEAGEAKVHMSTKDTLIRAYMAGAILALAAAFAVTIAVNTGQFLIGALLFPVGFCMLYLLGYNLLTGVFTLVPLAWIARRPGVTLRGLLRNWGLVFIGNFAGAMTTAVFMAIILTMGFTQEPDAVGQKLGHIGEARTLGYAAAGFGGMLTLFVRAVMCNWMVSTGVVAAMMSDSVSGKIMAMWMPILVFFYLGFEHSIVNMFLFPAGILLGGEFTWADYFLYNEIPTVLGNLVGGITFVGAMIYATHYRGGQDAAGQGAARASSAGRGTAAMLQPAE</sequence>
<dbReference type="Proteomes" id="UP000199328">
    <property type="component" value="Unassembled WGS sequence"/>
</dbReference>
<protein>
    <submittedName>
        <fullName evidence="7">Formate/nitrite transporter</fullName>
    </submittedName>
</protein>
<evidence type="ECO:0000313" key="8">
    <source>
        <dbReference type="Proteomes" id="UP000199328"/>
    </source>
</evidence>
<proteinExistence type="inferred from homology"/>
<evidence type="ECO:0000256" key="3">
    <source>
        <dbReference type="ARBA" id="ARBA00022989"/>
    </source>
</evidence>
<dbReference type="AlphaFoldDB" id="A0A1G9H8F9"/>
<evidence type="ECO:0000256" key="1">
    <source>
        <dbReference type="ARBA" id="ARBA00004141"/>
    </source>
</evidence>
<dbReference type="STRING" id="990712.SAMN05216257_11120"/>
<feature type="transmembrane region" description="Helical" evidence="6">
    <location>
        <begin position="241"/>
        <end position="258"/>
    </location>
</feature>
<gene>
    <name evidence="7" type="ORF">SAMN05216257_11120</name>
</gene>